<feature type="transmembrane region" description="Helical" evidence="2">
    <location>
        <begin position="34"/>
        <end position="61"/>
    </location>
</feature>
<dbReference type="AlphaFoldDB" id="A0A0E9PFD3"/>
<keyword evidence="2" id="KW-1133">Transmembrane helix</keyword>
<proteinExistence type="predicted"/>
<dbReference type="EMBL" id="GBXM01105590">
    <property type="protein sequence ID" value="JAH02987.1"/>
    <property type="molecule type" value="Transcribed_RNA"/>
</dbReference>
<accession>A0A0E9PFD3</accession>
<sequence length="62" mass="6307">MPTGRPPCRKYSPLPSAPPHTSLTRGRGGRGPRISGLICAAVMSQLVWGGVVVVVVVVGGVA</sequence>
<protein>
    <submittedName>
        <fullName evidence="3">Uncharacterized protein</fullName>
    </submittedName>
</protein>
<name>A0A0E9PFD3_ANGAN</name>
<evidence type="ECO:0000313" key="3">
    <source>
        <dbReference type="EMBL" id="JAH02987.1"/>
    </source>
</evidence>
<organism evidence="3">
    <name type="scientific">Anguilla anguilla</name>
    <name type="common">European freshwater eel</name>
    <name type="synonym">Muraena anguilla</name>
    <dbReference type="NCBI Taxonomy" id="7936"/>
    <lineage>
        <taxon>Eukaryota</taxon>
        <taxon>Metazoa</taxon>
        <taxon>Chordata</taxon>
        <taxon>Craniata</taxon>
        <taxon>Vertebrata</taxon>
        <taxon>Euteleostomi</taxon>
        <taxon>Actinopterygii</taxon>
        <taxon>Neopterygii</taxon>
        <taxon>Teleostei</taxon>
        <taxon>Anguilliformes</taxon>
        <taxon>Anguillidae</taxon>
        <taxon>Anguilla</taxon>
    </lineage>
</organism>
<reference evidence="3" key="1">
    <citation type="submission" date="2014-11" db="EMBL/GenBank/DDBJ databases">
        <authorList>
            <person name="Amaro Gonzalez C."/>
        </authorList>
    </citation>
    <scope>NUCLEOTIDE SEQUENCE</scope>
</reference>
<feature type="region of interest" description="Disordered" evidence="1">
    <location>
        <begin position="1"/>
        <end position="30"/>
    </location>
</feature>
<reference evidence="3" key="2">
    <citation type="journal article" date="2015" name="Fish Shellfish Immunol.">
        <title>Early steps in the European eel (Anguilla anguilla)-Vibrio vulnificus interaction in the gills: Role of the RtxA13 toxin.</title>
        <authorList>
            <person name="Callol A."/>
            <person name="Pajuelo D."/>
            <person name="Ebbesson L."/>
            <person name="Teles M."/>
            <person name="MacKenzie S."/>
            <person name="Amaro C."/>
        </authorList>
    </citation>
    <scope>NUCLEOTIDE SEQUENCE</scope>
</reference>
<evidence type="ECO:0000256" key="2">
    <source>
        <dbReference type="SAM" id="Phobius"/>
    </source>
</evidence>
<keyword evidence="2" id="KW-0472">Membrane</keyword>
<keyword evidence="2" id="KW-0812">Transmembrane</keyword>
<evidence type="ECO:0000256" key="1">
    <source>
        <dbReference type="SAM" id="MobiDB-lite"/>
    </source>
</evidence>